<keyword evidence="4 8" id="KW-0812">Transmembrane</keyword>
<keyword evidence="6" id="KW-0406">Ion transport</keyword>
<evidence type="ECO:0000256" key="8">
    <source>
        <dbReference type="SAM" id="Phobius"/>
    </source>
</evidence>
<dbReference type="Pfam" id="PF02386">
    <property type="entry name" value="TrkH"/>
    <property type="match status" value="1"/>
</dbReference>
<evidence type="ECO:0000313" key="9">
    <source>
        <dbReference type="EMBL" id="CAD2079781.1"/>
    </source>
</evidence>
<keyword evidence="2" id="KW-0813">Transport</keyword>
<evidence type="ECO:0000256" key="7">
    <source>
        <dbReference type="ARBA" id="ARBA00023136"/>
    </source>
</evidence>
<comment type="caution">
    <text evidence="9">The sequence shown here is derived from an EMBL/GenBank/DDBJ whole genome shotgun (WGS) entry which is preliminary data.</text>
</comment>
<comment type="subcellular location">
    <subcellularLocation>
        <location evidence="1">Cell membrane</location>
        <topology evidence="1">Multi-pass membrane protein</topology>
    </subcellularLocation>
</comment>
<dbReference type="AlphaFoldDB" id="A0A6V7RNX9"/>
<keyword evidence="3" id="KW-1003">Cell membrane</keyword>
<sequence length="455" mass="50254">MIGDRRVKELRRKLGEMSPQRAILLYYLLALILATILLSLPIFYSDGTISLIDTVFLAASALSVTGLSTVTLVETFNLSGYILIMFLMNLGGIGIMAVGTLVWVLLGRKIGVRERRQIITDNAQYKMSGAVRLVMDIFFLLIIVEIIGALIYISYFYFATGDLGYSVLHGTFLSVSSTTNGGLDLYNNSLTHQAGNLIVQIPVMCQIILGAIGYPVLIEVKEFFNRRKRSFRFSLFTKVTVVTHAALLVLGTIFIFVLEYGKLFKNEGLLYSLTTSMFMSTTTRSGGITVVFVDQLQEATHLIMSMLMFIGASPSSAGGGIRTTTFAILILFMITFARSRAHINVFSKRISKLDIERAFAVFVLAMGLVFFGMLSILVIDGDKFTVTQIIFEVCSAFGTVGISTGITEELSSVSKIIIIVFMFIGRIGFVSFLLSISGKKKELTFKYPEERLMVG</sequence>
<evidence type="ECO:0000256" key="5">
    <source>
        <dbReference type="ARBA" id="ARBA00022989"/>
    </source>
</evidence>
<dbReference type="PANTHER" id="PTHR32024">
    <property type="entry name" value="TRK SYSTEM POTASSIUM UPTAKE PROTEIN TRKG-RELATED"/>
    <property type="match status" value="1"/>
</dbReference>
<evidence type="ECO:0000313" key="10">
    <source>
        <dbReference type="Proteomes" id="UP000589351"/>
    </source>
</evidence>
<feature type="transmembrane region" description="Helical" evidence="8">
    <location>
        <begin position="416"/>
        <end position="436"/>
    </location>
</feature>
<protein>
    <submittedName>
        <fullName evidence="9">Ktr system potassium uptake protein B</fullName>
    </submittedName>
</protein>
<keyword evidence="7 8" id="KW-0472">Membrane</keyword>
<dbReference type="GO" id="GO:0030001">
    <property type="term" value="P:metal ion transport"/>
    <property type="evidence" value="ECO:0007669"/>
    <property type="project" value="UniProtKB-ARBA"/>
</dbReference>
<proteinExistence type="predicted"/>
<feature type="transmembrane region" description="Helical" evidence="8">
    <location>
        <begin position="239"/>
        <end position="258"/>
    </location>
</feature>
<dbReference type="EMBL" id="CAJEWD010000008">
    <property type="protein sequence ID" value="CAD2079781.1"/>
    <property type="molecule type" value="Genomic_DNA"/>
</dbReference>
<feature type="transmembrane region" description="Helical" evidence="8">
    <location>
        <begin position="21"/>
        <end position="44"/>
    </location>
</feature>
<feature type="transmembrane region" description="Helical" evidence="8">
    <location>
        <begin position="197"/>
        <end position="218"/>
    </location>
</feature>
<reference evidence="9 10" key="1">
    <citation type="submission" date="2020-07" db="EMBL/GenBank/DDBJ databases">
        <authorList>
            <person name="Criscuolo A."/>
        </authorList>
    </citation>
    <scope>NUCLEOTIDE SEQUENCE [LARGE SCALE GENOMIC DNA]</scope>
    <source>
        <strain evidence="9">CIP111649</strain>
    </source>
</reference>
<dbReference type="GO" id="GO:0005886">
    <property type="term" value="C:plasma membrane"/>
    <property type="evidence" value="ECO:0007669"/>
    <property type="project" value="UniProtKB-SubCell"/>
</dbReference>
<evidence type="ECO:0000256" key="4">
    <source>
        <dbReference type="ARBA" id="ARBA00022692"/>
    </source>
</evidence>
<accession>A0A6V7RNX9</accession>
<dbReference type="InterPro" id="IPR003445">
    <property type="entry name" value="Cat_transpt"/>
</dbReference>
<dbReference type="Proteomes" id="UP000589351">
    <property type="component" value="Unassembled WGS sequence"/>
</dbReference>
<dbReference type="PANTHER" id="PTHR32024:SF4">
    <property type="entry name" value="KTR SYSTEM POTASSIUM UPTAKE PROTEIN D"/>
    <property type="match status" value="1"/>
</dbReference>
<evidence type="ECO:0000256" key="1">
    <source>
        <dbReference type="ARBA" id="ARBA00004651"/>
    </source>
</evidence>
<feature type="transmembrane region" description="Helical" evidence="8">
    <location>
        <begin position="81"/>
        <end position="106"/>
    </location>
</feature>
<keyword evidence="5 8" id="KW-1133">Transmembrane helix</keyword>
<feature type="transmembrane region" description="Helical" evidence="8">
    <location>
        <begin position="316"/>
        <end position="337"/>
    </location>
</feature>
<feature type="transmembrane region" description="Helical" evidence="8">
    <location>
        <begin position="358"/>
        <end position="379"/>
    </location>
</feature>
<feature type="transmembrane region" description="Helical" evidence="8">
    <location>
        <begin position="133"/>
        <end position="158"/>
    </location>
</feature>
<keyword evidence="10" id="KW-1185">Reference proteome</keyword>
<gene>
    <name evidence="9" type="primary">ktrB</name>
    <name evidence="9" type="ORF">JEODO184_01758</name>
</gene>
<organism evidence="9 10">
    <name type="scientific">Jeotgalicoccus meleagridis</name>
    <dbReference type="NCBI Taxonomy" id="2759181"/>
    <lineage>
        <taxon>Bacteria</taxon>
        <taxon>Bacillati</taxon>
        <taxon>Bacillota</taxon>
        <taxon>Bacilli</taxon>
        <taxon>Bacillales</taxon>
        <taxon>Staphylococcaceae</taxon>
        <taxon>Jeotgalicoccus</taxon>
    </lineage>
</organism>
<evidence type="ECO:0000256" key="3">
    <source>
        <dbReference type="ARBA" id="ARBA00022475"/>
    </source>
</evidence>
<evidence type="ECO:0000256" key="2">
    <source>
        <dbReference type="ARBA" id="ARBA00022448"/>
    </source>
</evidence>
<dbReference type="GO" id="GO:0008324">
    <property type="term" value="F:monoatomic cation transmembrane transporter activity"/>
    <property type="evidence" value="ECO:0007669"/>
    <property type="project" value="InterPro"/>
</dbReference>
<name>A0A6V7RNX9_9STAP</name>
<evidence type="ECO:0000256" key="6">
    <source>
        <dbReference type="ARBA" id="ARBA00023065"/>
    </source>
</evidence>